<accession>A0AB73HX53</accession>
<dbReference type="PROSITE" id="PS51257">
    <property type="entry name" value="PROKAR_LIPOPROTEIN"/>
    <property type="match status" value="1"/>
</dbReference>
<feature type="domain" description="AB hydrolase-1" evidence="1">
    <location>
        <begin position="205"/>
        <end position="297"/>
    </location>
</feature>
<protein>
    <submittedName>
        <fullName evidence="2">Alpha/beta hydrolase</fullName>
    </submittedName>
</protein>
<comment type="caution">
    <text evidence="2">The sequence shown here is derived from an EMBL/GenBank/DDBJ whole genome shotgun (WGS) entry which is preliminary data.</text>
</comment>
<name>A0AB73HX53_AQUAC</name>
<evidence type="ECO:0000259" key="1">
    <source>
        <dbReference type="Pfam" id="PF00561"/>
    </source>
</evidence>
<evidence type="ECO:0000313" key="2">
    <source>
        <dbReference type="EMBL" id="MDH0142570.1"/>
    </source>
</evidence>
<dbReference type="InterPro" id="IPR000073">
    <property type="entry name" value="AB_hydrolase_1"/>
</dbReference>
<sequence length="423" mass="46958">MARPLLTLLLALLLGGCQLWALDRQVKMAQRSMVLIPGQLQATAAQPALVALYADGNLLAYRSVRPGGFFYFSMAAGDYSLLAFEDRNGNLRLDPDEPRHWQAQARTAPLQLQPSEEQRSALGQLNVLQPQAADDTPLPALDLSLERLYRDLPKVRHNYLRVVDFDDPRFSAQRTAQGAWQPLDFLSEVGYGLYVLEPWSPDKEPIVLLHGINDSPRVWRELAAGIDRTHYQLLLFHYPSGMPLNNSAYLLSEALRDLQLRYAPKRLHLFAHSMGGLLARRATQLLHPGNADEQLCLLVTLATPWGGHPSAATGAARVPLDVPVWRDMAPGSAFLQQLFATPLPAHVRQWQLVAYAGNSRMIAEPNDGSVPLASQLLPAAQDETERLYLVEENHTGIMRSARSQALLRRALASLPEEGCASRQ</sequence>
<dbReference type="InterPro" id="IPR029058">
    <property type="entry name" value="AB_hydrolase_fold"/>
</dbReference>
<reference evidence="2" key="1">
    <citation type="submission" date="2022-09" db="EMBL/GenBank/DDBJ databases">
        <title>Intensive care unit water sources are persistently colonized with multi-drug resistant bacteria and are the site of extensive horizontal gene transfer of antibiotic resistance genes.</title>
        <authorList>
            <person name="Diorio-Toth L."/>
        </authorList>
    </citation>
    <scope>NUCLEOTIDE SEQUENCE</scope>
    <source>
        <strain evidence="2">GD04146</strain>
    </source>
</reference>
<keyword evidence="2" id="KW-0378">Hydrolase</keyword>
<dbReference type="AlphaFoldDB" id="A0AB73HX53"/>
<dbReference type="Proteomes" id="UP001158058">
    <property type="component" value="Unassembled WGS sequence"/>
</dbReference>
<dbReference type="PANTHER" id="PTHR37946:SF1">
    <property type="entry name" value="SLL1969 PROTEIN"/>
    <property type="match status" value="1"/>
</dbReference>
<dbReference type="Gene3D" id="3.40.50.1820">
    <property type="entry name" value="alpha/beta hydrolase"/>
    <property type="match status" value="1"/>
</dbReference>
<evidence type="ECO:0000313" key="3">
    <source>
        <dbReference type="Proteomes" id="UP001158058"/>
    </source>
</evidence>
<dbReference type="GO" id="GO:0016787">
    <property type="term" value="F:hydrolase activity"/>
    <property type="evidence" value="ECO:0007669"/>
    <property type="project" value="UniProtKB-KW"/>
</dbReference>
<dbReference type="PANTHER" id="PTHR37946">
    <property type="entry name" value="SLL1969 PROTEIN"/>
    <property type="match status" value="1"/>
</dbReference>
<dbReference type="EMBL" id="JAODZF010000005">
    <property type="protein sequence ID" value="MDH0142570.1"/>
    <property type="molecule type" value="Genomic_DNA"/>
</dbReference>
<dbReference type="SUPFAM" id="SSF53474">
    <property type="entry name" value="alpha/beta-Hydrolases"/>
    <property type="match status" value="1"/>
</dbReference>
<dbReference type="Pfam" id="PF00561">
    <property type="entry name" value="Abhydrolase_1"/>
    <property type="match status" value="1"/>
</dbReference>
<gene>
    <name evidence="2" type="ORF">N7380_09595</name>
</gene>
<dbReference type="RefSeq" id="WP_280001252.1">
    <property type="nucleotide sequence ID" value="NZ_JAODZF010000005.1"/>
</dbReference>
<organism evidence="2 3">
    <name type="scientific">Aquipseudomonas alcaligenes</name>
    <name type="common">Pseudomonas alcaligenes</name>
    <dbReference type="NCBI Taxonomy" id="43263"/>
    <lineage>
        <taxon>Bacteria</taxon>
        <taxon>Pseudomonadati</taxon>
        <taxon>Pseudomonadota</taxon>
        <taxon>Gammaproteobacteria</taxon>
        <taxon>Pseudomonadales</taxon>
        <taxon>Pseudomonadaceae</taxon>
        <taxon>Aquipseudomonas</taxon>
    </lineage>
</organism>
<proteinExistence type="predicted"/>